<sequence>MQVVAKTPPIDVKIDGKGIEAFIKIIKRTIPGVQIIDDDIPQDIDDWDYYTEMKARLTPAKILKIRRENAGLTQAALAEKCGIASANIALMETGKRNIGVRSAKKIAQALECRPGDFI</sequence>
<protein>
    <recommendedName>
        <fullName evidence="1">HTH cro/C1-type domain-containing protein</fullName>
    </recommendedName>
</protein>
<dbReference type="InterPro" id="IPR001387">
    <property type="entry name" value="Cro/C1-type_HTH"/>
</dbReference>
<reference evidence="2 3" key="1">
    <citation type="submission" date="2013-04" db="EMBL/GenBank/DDBJ databases">
        <title>The Genome Sequence of Treponema maltophilum ATCC 51939.</title>
        <authorList>
            <consortium name="The Broad Institute Genomics Platform"/>
            <person name="Earl A."/>
            <person name="Ward D."/>
            <person name="Feldgarden M."/>
            <person name="Gevers D."/>
            <person name="Leonetti C."/>
            <person name="Blanton J.M."/>
            <person name="Dewhirst F.E."/>
            <person name="Izard J."/>
            <person name="Walker B."/>
            <person name="Young S."/>
            <person name="Zeng Q."/>
            <person name="Gargeya S."/>
            <person name="Fitzgerald M."/>
            <person name="Haas B."/>
            <person name="Abouelleil A."/>
            <person name="Allen A.W."/>
            <person name="Alvarado L."/>
            <person name="Arachchi H.M."/>
            <person name="Berlin A.M."/>
            <person name="Chapman S.B."/>
            <person name="Gainer-Dewar J."/>
            <person name="Goldberg J."/>
            <person name="Griggs A."/>
            <person name="Gujja S."/>
            <person name="Hansen M."/>
            <person name="Howarth C."/>
            <person name="Imamovic A."/>
            <person name="Ireland A."/>
            <person name="Larimer J."/>
            <person name="McCowan C."/>
            <person name="Murphy C."/>
            <person name="Pearson M."/>
            <person name="Poon T.W."/>
            <person name="Priest M."/>
            <person name="Roberts A."/>
            <person name="Saif S."/>
            <person name="Shea T."/>
            <person name="Sisk P."/>
            <person name="Sykes S."/>
            <person name="Wortman J."/>
            <person name="Nusbaum C."/>
            <person name="Birren B."/>
        </authorList>
    </citation>
    <scope>NUCLEOTIDE SEQUENCE [LARGE SCALE GENOMIC DNA]</scope>
    <source>
        <strain evidence="2 3">ATCC 51939</strain>
    </source>
</reference>
<evidence type="ECO:0000259" key="1">
    <source>
        <dbReference type="PROSITE" id="PS50943"/>
    </source>
</evidence>
<dbReference type="SUPFAM" id="SSF47413">
    <property type="entry name" value="lambda repressor-like DNA-binding domains"/>
    <property type="match status" value="1"/>
</dbReference>
<dbReference type="RefSeq" id="WP_016525921.1">
    <property type="nucleotide sequence ID" value="NZ_KE332518.1"/>
</dbReference>
<proteinExistence type="predicted"/>
<dbReference type="OrthoDB" id="361754at2"/>
<gene>
    <name evidence="2" type="ORF">HMPREF9194_01655</name>
</gene>
<keyword evidence="3" id="KW-1185">Reference proteome</keyword>
<dbReference type="SMART" id="SM00530">
    <property type="entry name" value="HTH_XRE"/>
    <property type="match status" value="1"/>
</dbReference>
<dbReference type="PATRIC" id="fig|1125699.3.peg.1669"/>
<dbReference type="HOGENOM" id="CLU_066192_16_0_12"/>
<feature type="domain" description="HTH cro/C1-type" evidence="1">
    <location>
        <begin position="63"/>
        <end position="117"/>
    </location>
</feature>
<evidence type="ECO:0000313" key="3">
    <source>
        <dbReference type="Proteomes" id="UP000014541"/>
    </source>
</evidence>
<dbReference type="CDD" id="cd00093">
    <property type="entry name" value="HTH_XRE"/>
    <property type="match status" value="1"/>
</dbReference>
<dbReference type="eggNOG" id="COG1476">
    <property type="taxonomic scope" value="Bacteria"/>
</dbReference>
<dbReference type="EMBL" id="ATFF01000006">
    <property type="protein sequence ID" value="EPF31310.1"/>
    <property type="molecule type" value="Genomic_DNA"/>
</dbReference>
<dbReference type="AlphaFoldDB" id="S3K1C6"/>
<dbReference type="Pfam" id="PF01381">
    <property type="entry name" value="HTH_3"/>
    <property type="match status" value="1"/>
</dbReference>
<evidence type="ECO:0000313" key="2">
    <source>
        <dbReference type="EMBL" id="EPF31310.1"/>
    </source>
</evidence>
<accession>S3K1C6</accession>
<dbReference type="STRING" id="1125699.HMPREF9194_01655"/>
<dbReference type="Gene3D" id="1.10.260.40">
    <property type="entry name" value="lambda repressor-like DNA-binding domains"/>
    <property type="match status" value="1"/>
</dbReference>
<dbReference type="PROSITE" id="PS50943">
    <property type="entry name" value="HTH_CROC1"/>
    <property type="match status" value="1"/>
</dbReference>
<organism evidence="2 3">
    <name type="scientific">Treponema maltophilum ATCC 51939</name>
    <dbReference type="NCBI Taxonomy" id="1125699"/>
    <lineage>
        <taxon>Bacteria</taxon>
        <taxon>Pseudomonadati</taxon>
        <taxon>Spirochaetota</taxon>
        <taxon>Spirochaetia</taxon>
        <taxon>Spirochaetales</taxon>
        <taxon>Treponemataceae</taxon>
        <taxon>Treponema</taxon>
    </lineage>
</organism>
<comment type="caution">
    <text evidence="2">The sequence shown here is derived from an EMBL/GenBank/DDBJ whole genome shotgun (WGS) entry which is preliminary data.</text>
</comment>
<dbReference type="GO" id="GO:0003677">
    <property type="term" value="F:DNA binding"/>
    <property type="evidence" value="ECO:0007669"/>
    <property type="project" value="InterPro"/>
</dbReference>
<dbReference type="Proteomes" id="UP000014541">
    <property type="component" value="Unassembled WGS sequence"/>
</dbReference>
<name>S3K1C6_TREMA</name>
<dbReference type="InterPro" id="IPR010982">
    <property type="entry name" value="Lambda_DNA-bd_dom_sf"/>
</dbReference>